<dbReference type="EMBL" id="WOCD01000002">
    <property type="protein sequence ID" value="MUH71760.1"/>
    <property type="molecule type" value="Genomic_DNA"/>
</dbReference>
<accession>A0A6N8FA02</accession>
<organism evidence="1 2">
    <name type="scientific">Psychrosphaera haliotis</name>
    <dbReference type="NCBI Taxonomy" id="555083"/>
    <lineage>
        <taxon>Bacteria</taxon>
        <taxon>Pseudomonadati</taxon>
        <taxon>Pseudomonadota</taxon>
        <taxon>Gammaproteobacteria</taxon>
        <taxon>Alteromonadales</taxon>
        <taxon>Pseudoalteromonadaceae</taxon>
        <taxon>Psychrosphaera</taxon>
    </lineage>
</organism>
<comment type="caution">
    <text evidence="1">The sequence shown here is derived from an EMBL/GenBank/DDBJ whole genome shotgun (WGS) entry which is preliminary data.</text>
</comment>
<dbReference type="OrthoDB" id="507476at2"/>
<dbReference type="RefSeq" id="WP_155694821.1">
    <property type="nucleotide sequence ID" value="NZ_WOCD01000002.1"/>
</dbReference>
<name>A0A6N8FA02_9GAMM</name>
<sequence length="84" mass="9715">MLELLFLLLPIAVAYGWVMGKHNAKKEMLQQQHSLNKALNSSVSLLLNNKEEQAFDRLIQYLDDTPANIENYLTLAKLFRKKAR</sequence>
<keyword evidence="2" id="KW-1185">Reference proteome</keyword>
<proteinExistence type="predicted"/>
<dbReference type="Proteomes" id="UP000439994">
    <property type="component" value="Unassembled WGS sequence"/>
</dbReference>
<dbReference type="AlphaFoldDB" id="A0A6N8FA02"/>
<protein>
    <recommendedName>
        <fullName evidence="3">Lipopolysaccharide assembly protein LapB</fullName>
    </recommendedName>
</protein>
<gene>
    <name evidence="1" type="ORF">GNP35_04255</name>
</gene>
<reference evidence="1 2" key="1">
    <citation type="submission" date="2019-11" db="EMBL/GenBank/DDBJ databases">
        <title>P. haliotis isolates from Z. marina roots.</title>
        <authorList>
            <person name="Cohen M."/>
            <person name="Jospin G."/>
            <person name="Eisen J.A."/>
            <person name="Coil D.A."/>
        </authorList>
    </citation>
    <scope>NUCLEOTIDE SEQUENCE [LARGE SCALE GENOMIC DNA]</scope>
    <source>
        <strain evidence="1 2">UCD-MCMsp1aY</strain>
    </source>
</reference>
<evidence type="ECO:0008006" key="3">
    <source>
        <dbReference type="Google" id="ProtNLM"/>
    </source>
</evidence>
<evidence type="ECO:0000313" key="2">
    <source>
        <dbReference type="Proteomes" id="UP000439994"/>
    </source>
</evidence>
<evidence type="ECO:0000313" key="1">
    <source>
        <dbReference type="EMBL" id="MUH71760.1"/>
    </source>
</evidence>